<dbReference type="Gene3D" id="3.20.20.190">
    <property type="entry name" value="Phosphatidylinositol (PI) phosphodiesterase"/>
    <property type="match status" value="1"/>
</dbReference>
<proteinExistence type="predicted"/>
<dbReference type="EMBL" id="PSYR01000001">
    <property type="protein sequence ID" value="RCN58252.1"/>
    <property type="molecule type" value="Genomic_DNA"/>
</dbReference>
<evidence type="ECO:0000313" key="3">
    <source>
        <dbReference type="Proteomes" id="UP000253250"/>
    </source>
</evidence>
<evidence type="ECO:0000259" key="1">
    <source>
        <dbReference type="PROSITE" id="PS51704"/>
    </source>
</evidence>
<evidence type="ECO:0000313" key="2">
    <source>
        <dbReference type="EMBL" id="RCN58252.1"/>
    </source>
</evidence>
<dbReference type="RefSeq" id="WP_114282073.1">
    <property type="nucleotide sequence ID" value="NZ_PSYR01000001.1"/>
</dbReference>
<dbReference type="PANTHER" id="PTHR46211:SF10">
    <property type="entry name" value="EXPORTED PROTEIN"/>
    <property type="match status" value="1"/>
</dbReference>
<dbReference type="Pfam" id="PF03009">
    <property type="entry name" value="GDPD"/>
    <property type="match status" value="1"/>
</dbReference>
<feature type="domain" description="GP-PDE" evidence="1">
    <location>
        <begin position="2"/>
        <end position="238"/>
    </location>
</feature>
<dbReference type="Proteomes" id="UP000253250">
    <property type="component" value="Unassembled WGS sequence"/>
</dbReference>
<name>A0A368HFT3_9GAMM</name>
<dbReference type="InterPro" id="IPR030395">
    <property type="entry name" value="GP_PDE_dom"/>
</dbReference>
<dbReference type="AlphaFoldDB" id="A0A368HFT3"/>
<dbReference type="InterPro" id="IPR017946">
    <property type="entry name" value="PLC-like_Pdiesterase_TIM-brl"/>
</dbReference>
<comment type="caution">
    <text evidence="2">The sequence shown here is derived from an EMBL/GenBank/DDBJ whole genome shotgun (WGS) entry which is preliminary data.</text>
</comment>
<accession>A0A368HFT3</accession>
<dbReference type="PANTHER" id="PTHR46211">
    <property type="entry name" value="GLYCEROPHOSPHORYL DIESTER PHOSPHODIESTERASE"/>
    <property type="match status" value="1"/>
</dbReference>
<dbReference type="GO" id="GO:0008081">
    <property type="term" value="F:phosphoric diester hydrolase activity"/>
    <property type="evidence" value="ECO:0007669"/>
    <property type="project" value="InterPro"/>
</dbReference>
<keyword evidence="3" id="KW-1185">Reference proteome</keyword>
<gene>
    <name evidence="2" type="ORF">C4900_00135</name>
</gene>
<dbReference type="OrthoDB" id="9795622at2"/>
<dbReference type="PROSITE" id="PS51704">
    <property type="entry name" value="GP_PDE"/>
    <property type="match status" value="1"/>
</dbReference>
<reference evidence="2 3" key="1">
    <citation type="submission" date="2018-02" db="EMBL/GenBank/DDBJ databases">
        <title>Insights into the biology of acidophilic members of the Acidiferrobacteraceae family derived from comparative genomic analyses.</title>
        <authorList>
            <person name="Issotta F."/>
            <person name="Thyssen C."/>
            <person name="Mena C."/>
            <person name="Moya A."/>
            <person name="Bellenberg S."/>
            <person name="Sproer C."/>
            <person name="Covarrubias P.C."/>
            <person name="Sand W."/>
            <person name="Quatrini R."/>
            <person name="Vera M."/>
        </authorList>
    </citation>
    <scope>NUCLEOTIDE SEQUENCE [LARGE SCALE GENOMIC DNA]</scope>
    <source>
        <strain evidence="3">m-1</strain>
    </source>
</reference>
<dbReference type="SUPFAM" id="SSF51695">
    <property type="entry name" value="PLC-like phosphodiesterases"/>
    <property type="match status" value="1"/>
</dbReference>
<organism evidence="2 3">
    <name type="scientific">Acidiferrobacter thiooxydans</name>
    <dbReference type="NCBI Taxonomy" id="163359"/>
    <lineage>
        <taxon>Bacteria</taxon>
        <taxon>Pseudomonadati</taxon>
        <taxon>Pseudomonadota</taxon>
        <taxon>Gammaproteobacteria</taxon>
        <taxon>Acidiferrobacterales</taxon>
        <taxon>Acidiferrobacteraceae</taxon>
        <taxon>Acidiferrobacter</taxon>
    </lineage>
</organism>
<protein>
    <submittedName>
        <fullName evidence="2">Glycerophosphodiester phosphodiesterase</fullName>
    </submittedName>
</protein>
<dbReference type="GO" id="GO:0006629">
    <property type="term" value="P:lipid metabolic process"/>
    <property type="evidence" value="ECO:0007669"/>
    <property type="project" value="InterPro"/>
</dbReference>
<sequence>MLELVAHRGYARCFPENTLAALEGAVAAGARYVEVDVQLTADAVPVLFHDRDCRRLCGLPGAIDDYDWAQAATFTLSWPEGCGGAHTPIPLARVTDLARFLAAHPAVTAFVEIKHEAVRRLGARPVVQAVHGLLAPVLAQTVLISFSRPALAVARELWPTIGLVTRRYREFCARSTAALAPEYHFCDIKGLPRHGRLGHPRTTLVVYEVDEAREARALEARGVRFIETFAVAELAAALRMPVRERPL</sequence>